<evidence type="ECO:0000256" key="10">
    <source>
        <dbReference type="SAM" id="Coils"/>
    </source>
</evidence>
<feature type="compositionally biased region" description="Polar residues" evidence="11">
    <location>
        <begin position="107"/>
        <end position="117"/>
    </location>
</feature>
<dbReference type="InterPro" id="IPR050302">
    <property type="entry name" value="Rab_GAP_TBC_domain"/>
</dbReference>
<evidence type="ECO:0000256" key="9">
    <source>
        <dbReference type="ARBA" id="ARBA00072088"/>
    </source>
</evidence>
<evidence type="ECO:0000313" key="13">
    <source>
        <dbReference type="EMBL" id="KAF2460221.1"/>
    </source>
</evidence>
<feature type="compositionally biased region" description="Polar residues" evidence="11">
    <location>
        <begin position="141"/>
        <end position="151"/>
    </location>
</feature>
<reference evidence="13" key="1">
    <citation type="journal article" date="2020" name="Stud. Mycol.">
        <title>101 Dothideomycetes genomes: a test case for predicting lifestyles and emergence of pathogens.</title>
        <authorList>
            <person name="Haridas S."/>
            <person name="Albert R."/>
            <person name="Binder M."/>
            <person name="Bloem J."/>
            <person name="Labutti K."/>
            <person name="Salamov A."/>
            <person name="Andreopoulos B."/>
            <person name="Baker S."/>
            <person name="Barry K."/>
            <person name="Bills G."/>
            <person name="Bluhm B."/>
            <person name="Cannon C."/>
            <person name="Castanera R."/>
            <person name="Culley D."/>
            <person name="Daum C."/>
            <person name="Ezra D."/>
            <person name="Gonzalez J."/>
            <person name="Henrissat B."/>
            <person name="Kuo A."/>
            <person name="Liang C."/>
            <person name="Lipzen A."/>
            <person name="Lutzoni F."/>
            <person name="Magnuson J."/>
            <person name="Mondo S."/>
            <person name="Nolan M."/>
            <person name="Ohm R."/>
            <person name="Pangilinan J."/>
            <person name="Park H.-J."/>
            <person name="Ramirez L."/>
            <person name="Alfaro M."/>
            <person name="Sun H."/>
            <person name="Tritt A."/>
            <person name="Yoshinaga Y."/>
            <person name="Zwiers L.-H."/>
            <person name="Turgeon B."/>
            <person name="Goodwin S."/>
            <person name="Spatafora J."/>
            <person name="Crous P."/>
            <person name="Grigoriev I."/>
        </authorList>
    </citation>
    <scope>NUCLEOTIDE SEQUENCE</scope>
    <source>
        <strain evidence="13">ATCC 16933</strain>
    </source>
</reference>
<evidence type="ECO:0000313" key="14">
    <source>
        <dbReference type="Proteomes" id="UP000799766"/>
    </source>
</evidence>
<feature type="compositionally biased region" description="Low complexity" evidence="11">
    <location>
        <begin position="387"/>
        <end position="399"/>
    </location>
</feature>
<dbReference type="InterPro" id="IPR000195">
    <property type="entry name" value="Rab-GAP-TBC_dom"/>
</dbReference>
<evidence type="ECO:0000256" key="1">
    <source>
        <dbReference type="ARBA" id="ARBA00004496"/>
    </source>
</evidence>
<keyword evidence="14" id="KW-1185">Reference proteome</keyword>
<feature type="compositionally biased region" description="Basic and acidic residues" evidence="11">
    <location>
        <begin position="15"/>
        <end position="25"/>
    </location>
</feature>
<dbReference type="GO" id="GO:0005737">
    <property type="term" value="C:cytoplasm"/>
    <property type="evidence" value="ECO:0007669"/>
    <property type="project" value="UniProtKB-SubCell"/>
</dbReference>
<evidence type="ECO:0000256" key="8">
    <source>
        <dbReference type="ARBA" id="ARBA00061661"/>
    </source>
</evidence>
<dbReference type="PROSITE" id="PS50086">
    <property type="entry name" value="TBC_RABGAP"/>
    <property type="match status" value="1"/>
</dbReference>
<comment type="subcellular location">
    <subcellularLocation>
        <location evidence="1">Cytoplasm</location>
    </subcellularLocation>
</comment>
<name>A0A6A6P887_9PEZI</name>
<dbReference type="AlphaFoldDB" id="A0A6A6P887"/>
<dbReference type="GO" id="GO:0015031">
    <property type="term" value="P:protein transport"/>
    <property type="evidence" value="ECO:0007669"/>
    <property type="project" value="UniProtKB-KW"/>
</dbReference>
<evidence type="ECO:0000256" key="2">
    <source>
        <dbReference type="ARBA" id="ARBA00022448"/>
    </source>
</evidence>
<dbReference type="PANTHER" id="PTHR47219">
    <property type="entry name" value="RAB GTPASE-ACTIVATING PROTEIN 1-LIKE"/>
    <property type="match status" value="1"/>
</dbReference>
<feature type="coiled-coil region" evidence="10">
    <location>
        <begin position="427"/>
        <end position="459"/>
    </location>
</feature>
<evidence type="ECO:0000256" key="4">
    <source>
        <dbReference type="ARBA" id="ARBA00022490"/>
    </source>
</evidence>
<dbReference type="OrthoDB" id="295078at2759"/>
<organism evidence="13 14">
    <name type="scientific">Lineolata rhizophorae</name>
    <dbReference type="NCBI Taxonomy" id="578093"/>
    <lineage>
        <taxon>Eukaryota</taxon>
        <taxon>Fungi</taxon>
        <taxon>Dikarya</taxon>
        <taxon>Ascomycota</taxon>
        <taxon>Pezizomycotina</taxon>
        <taxon>Dothideomycetes</taxon>
        <taxon>Dothideomycetes incertae sedis</taxon>
        <taxon>Lineolatales</taxon>
        <taxon>Lineolataceae</taxon>
        <taxon>Lineolata</taxon>
    </lineage>
</organism>
<keyword evidence="2" id="KW-0813">Transport</keyword>
<dbReference type="FunFam" id="1.10.472.80:FF:000044">
    <property type="entry name" value="GTPase-activating protein GYP5"/>
    <property type="match status" value="1"/>
</dbReference>
<evidence type="ECO:0000259" key="12">
    <source>
        <dbReference type="PROSITE" id="PS50086"/>
    </source>
</evidence>
<evidence type="ECO:0000256" key="7">
    <source>
        <dbReference type="ARBA" id="ARBA00023054"/>
    </source>
</evidence>
<dbReference type="Gene3D" id="1.10.472.80">
    <property type="entry name" value="Ypt/Rab-GAP domain of gyp1p, domain 3"/>
    <property type="match status" value="1"/>
</dbReference>
<keyword evidence="3" id="KW-0343">GTPase activation</keyword>
<feature type="compositionally biased region" description="Polar residues" evidence="11">
    <location>
        <begin position="400"/>
        <end position="409"/>
    </location>
</feature>
<keyword evidence="7 10" id="KW-0175">Coiled coil</keyword>
<dbReference type="EMBL" id="MU001673">
    <property type="protein sequence ID" value="KAF2460221.1"/>
    <property type="molecule type" value="Genomic_DNA"/>
</dbReference>
<dbReference type="GO" id="GO:0005096">
    <property type="term" value="F:GTPase activator activity"/>
    <property type="evidence" value="ECO:0007669"/>
    <property type="project" value="UniProtKB-KW"/>
</dbReference>
<feature type="compositionally biased region" description="Low complexity" evidence="11">
    <location>
        <begin position="238"/>
        <end position="247"/>
    </location>
</feature>
<feature type="compositionally biased region" description="Pro residues" evidence="11">
    <location>
        <begin position="62"/>
        <end position="71"/>
    </location>
</feature>
<dbReference type="Proteomes" id="UP000799766">
    <property type="component" value="Unassembled WGS sequence"/>
</dbReference>
<sequence>MNGERHDGSVPAQNHPEHSSDAESRKPRKPSYSAERISTVGMDDVNLEEYKEATSNGASSRPSPPVLPPRVPPRDSSASSSTRQGFFATSAPPVEKQITAPPPPSRKLTSPFSWLSRNKTDNDKKPSISPPVAPTERRDTVSSMATLNSNPELMLSRMEDAESADSGTHGRATRNSLRDRFKFLRMREEAGIVSLDDDGGGGQPAPAGNASGVGSPAAAAAAAATTDDKKEAPDGSLPAPAMSRGPSSPGPAPTSPVPSMARPTVNPHLPPGTASGVAAGPGGDSAAPVDWDLWQSVVYEGPAAVARTSAEELGQAIAAGIPQAIRGVVWQVLAQSKNEELEGVYRELVARGSEHKEKGGGIGFFGAGKESGGHVNGTAAGKEKESIASSASSVHSDYSTPATINTNAPGTPPSKDGANGSSNGADIAKAQTALLAAKKQKAKEEAAALAKLEKQIKRDLGARTSYSKFVMASGLQDALFGVCKAYALFDESVGYAQGMNFIAMPLLFNMPEEEAFCLMVRLMNKYGLRELFVQDMPGLHLHLYQFERLLEDFEPALYCHLHRRGVAPQLYATQWFLTLFAYRFPLQLVLRVYDLILSEGLEGAILKFGLALMRKNAAALLAMRDMAQLTTFLKERLFDAYIDRAPSASSILDSGFFGAATSAADKEVYRADVLVQDACAARITPDMLRGYAAEWAELRRERREREQEAETLRAANAGLAAKVRGLEERAEKGDAEHVQVASELVRTKVENERLADANESLRGRVEELGRIVEAQTEEVERRMRGEMDQVMARNMQVHNENRALEEQLAEMEKVLVETKVQYAQINSEYETLKQKWNNITTMLNNP</sequence>
<keyword evidence="5" id="KW-0931">ER-Golgi transport</keyword>
<dbReference type="PANTHER" id="PTHR47219:SF9">
    <property type="entry name" value="GTPASE ACTIVATING PROTEIN AND CENTROSOME-ASSOCIATED, ISOFORM B"/>
    <property type="match status" value="1"/>
</dbReference>
<feature type="region of interest" description="Disordered" evidence="11">
    <location>
        <begin position="1"/>
        <end position="176"/>
    </location>
</feature>
<dbReference type="GO" id="GO:0016192">
    <property type="term" value="P:vesicle-mediated transport"/>
    <property type="evidence" value="ECO:0007669"/>
    <property type="project" value="UniProtKB-KW"/>
</dbReference>
<comment type="similarity">
    <text evidence="8">Belongs to the GYP5 family.</text>
</comment>
<feature type="region of interest" description="Disordered" evidence="11">
    <location>
        <begin position="375"/>
        <end position="423"/>
    </location>
</feature>
<keyword evidence="6" id="KW-0653">Protein transport</keyword>
<dbReference type="SMART" id="SM00164">
    <property type="entry name" value="TBC"/>
    <property type="match status" value="1"/>
</dbReference>
<gene>
    <name evidence="13" type="ORF">BDY21DRAFT_361215</name>
</gene>
<protein>
    <recommendedName>
        <fullName evidence="9">GTPase-activating protein GYP5</fullName>
    </recommendedName>
</protein>
<keyword evidence="4" id="KW-0963">Cytoplasm</keyword>
<dbReference type="SUPFAM" id="SSF47923">
    <property type="entry name" value="Ypt/Rab-GAP domain of gyp1p"/>
    <property type="match status" value="2"/>
</dbReference>
<feature type="coiled-coil region" evidence="10">
    <location>
        <begin position="695"/>
        <end position="729"/>
    </location>
</feature>
<feature type="region of interest" description="Disordered" evidence="11">
    <location>
        <begin position="193"/>
        <end position="284"/>
    </location>
</feature>
<dbReference type="Gene3D" id="1.10.8.270">
    <property type="entry name" value="putative rabgap domain of human tbc1 domain family member 14 like domains"/>
    <property type="match status" value="1"/>
</dbReference>
<evidence type="ECO:0000256" key="3">
    <source>
        <dbReference type="ARBA" id="ARBA00022468"/>
    </source>
</evidence>
<dbReference type="InterPro" id="IPR035969">
    <property type="entry name" value="Rab-GAP_TBC_sf"/>
</dbReference>
<evidence type="ECO:0000256" key="5">
    <source>
        <dbReference type="ARBA" id="ARBA00022892"/>
    </source>
</evidence>
<evidence type="ECO:0000256" key="11">
    <source>
        <dbReference type="SAM" id="MobiDB-lite"/>
    </source>
</evidence>
<proteinExistence type="inferred from homology"/>
<dbReference type="Pfam" id="PF23436">
    <property type="entry name" value="RabGap-TBC_2"/>
    <property type="match status" value="1"/>
</dbReference>
<evidence type="ECO:0000256" key="6">
    <source>
        <dbReference type="ARBA" id="ARBA00022927"/>
    </source>
</evidence>
<dbReference type="Gene3D" id="1.10.10.750">
    <property type="entry name" value="Ypt/Rab-GAP domain of gyp1p, domain 1"/>
    <property type="match status" value="1"/>
</dbReference>
<feature type="coiled-coil region" evidence="10">
    <location>
        <begin position="758"/>
        <end position="835"/>
    </location>
</feature>
<accession>A0A6A6P887</accession>
<feature type="domain" description="Rab-GAP TBC" evidence="12">
    <location>
        <begin position="320"/>
        <end position="600"/>
    </location>
</feature>
<feature type="compositionally biased region" description="Low complexity" evidence="11">
    <location>
        <begin position="204"/>
        <end position="224"/>
    </location>
</feature>